<feature type="domain" description="GGDEF" evidence="1">
    <location>
        <begin position="106"/>
        <end position="240"/>
    </location>
</feature>
<name>A0A1F6WBT9_9BACT</name>
<dbReference type="PANTHER" id="PTHR45138">
    <property type="entry name" value="REGULATORY COMPONENTS OF SENSORY TRANSDUCTION SYSTEM"/>
    <property type="match status" value="1"/>
</dbReference>
<dbReference type="GO" id="GO:1902201">
    <property type="term" value="P:negative regulation of bacterial-type flagellum-dependent cell motility"/>
    <property type="evidence" value="ECO:0007669"/>
    <property type="project" value="TreeGrafter"/>
</dbReference>
<sequence>MKTTLETGEHGRRIPNPEKTGVFRRLKESIISGNYNLRELKGALTQESITVAQYAELASLLLEKLDKRVEIDALTGVFSRASLELKLNRLKEELNSTEGRRKLPVQSIMVIFLDIKEFKKLNDTHGHLAGDQALVVAAERFKGVTKRGDMIFRVGGDEFLIVLPITDNNPDLLQSIFQRIQEQINTNLSFSKIEPDGSQSETITFSISIGHEVLNRGDETTVKEILNKADQKMYLDKKSQ</sequence>
<protein>
    <recommendedName>
        <fullName evidence="1">GGDEF domain-containing protein</fullName>
    </recommendedName>
</protein>
<dbReference type="AlphaFoldDB" id="A0A1F6WBT9"/>
<dbReference type="GO" id="GO:0052621">
    <property type="term" value="F:diguanylate cyclase activity"/>
    <property type="evidence" value="ECO:0007669"/>
    <property type="project" value="TreeGrafter"/>
</dbReference>
<dbReference type="InterPro" id="IPR050469">
    <property type="entry name" value="Diguanylate_Cyclase"/>
</dbReference>
<dbReference type="Proteomes" id="UP000177052">
    <property type="component" value="Unassembled WGS sequence"/>
</dbReference>
<dbReference type="InterPro" id="IPR043128">
    <property type="entry name" value="Rev_trsase/Diguanyl_cyclase"/>
</dbReference>
<dbReference type="GO" id="GO:0005886">
    <property type="term" value="C:plasma membrane"/>
    <property type="evidence" value="ECO:0007669"/>
    <property type="project" value="TreeGrafter"/>
</dbReference>
<dbReference type="GO" id="GO:0043709">
    <property type="term" value="P:cell adhesion involved in single-species biofilm formation"/>
    <property type="evidence" value="ECO:0007669"/>
    <property type="project" value="TreeGrafter"/>
</dbReference>
<dbReference type="SUPFAM" id="SSF55073">
    <property type="entry name" value="Nucleotide cyclase"/>
    <property type="match status" value="1"/>
</dbReference>
<organism evidence="2 3">
    <name type="scientific">Candidatus Nomurabacteria bacterium RIFCSPHIGHO2_12_FULL_37_29</name>
    <dbReference type="NCBI Taxonomy" id="1801759"/>
    <lineage>
        <taxon>Bacteria</taxon>
        <taxon>Candidatus Nomuraibacteriota</taxon>
    </lineage>
</organism>
<evidence type="ECO:0000313" key="2">
    <source>
        <dbReference type="EMBL" id="OGI79302.1"/>
    </source>
</evidence>
<proteinExistence type="predicted"/>
<dbReference type="SMART" id="SM00267">
    <property type="entry name" value="GGDEF"/>
    <property type="match status" value="1"/>
</dbReference>
<comment type="caution">
    <text evidence="2">The sequence shown here is derived from an EMBL/GenBank/DDBJ whole genome shotgun (WGS) entry which is preliminary data.</text>
</comment>
<accession>A0A1F6WBT9</accession>
<evidence type="ECO:0000313" key="3">
    <source>
        <dbReference type="Proteomes" id="UP000177052"/>
    </source>
</evidence>
<dbReference type="EMBL" id="MFUJ01000016">
    <property type="protein sequence ID" value="OGI79302.1"/>
    <property type="molecule type" value="Genomic_DNA"/>
</dbReference>
<gene>
    <name evidence="2" type="ORF">A3F19_02265</name>
</gene>
<dbReference type="PROSITE" id="PS50887">
    <property type="entry name" value="GGDEF"/>
    <property type="match status" value="1"/>
</dbReference>
<dbReference type="Gene3D" id="3.30.70.270">
    <property type="match status" value="1"/>
</dbReference>
<evidence type="ECO:0000259" key="1">
    <source>
        <dbReference type="PROSITE" id="PS50887"/>
    </source>
</evidence>
<dbReference type="InterPro" id="IPR000160">
    <property type="entry name" value="GGDEF_dom"/>
</dbReference>
<dbReference type="InterPro" id="IPR029787">
    <property type="entry name" value="Nucleotide_cyclase"/>
</dbReference>
<reference evidence="2 3" key="1">
    <citation type="journal article" date="2016" name="Nat. Commun.">
        <title>Thousands of microbial genomes shed light on interconnected biogeochemical processes in an aquifer system.</title>
        <authorList>
            <person name="Anantharaman K."/>
            <person name="Brown C.T."/>
            <person name="Hug L.A."/>
            <person name="Sharon I."/>
            <person name="Castelle C.J."/>
            <person name="Probst A.J."/>
            <person name="Thomas B.C."/>
            <person name="Singh A."/>
            <person name="Wilkins M.J."/>
            <person name="Karaoz U."/>
            <person name="Brodie E.L."/>
            <person name="Williams K.H."/>
            <person name="Hubbard S.S."/>
            <person name="Banfield J.F."/>
        </authorList>
    </citation>
    <scope>NUCLEOTIDE SEQUENCE [LARGE SCALE GENOMIC DNA]</scope>
</reference>
<dbReference type="CDD" id="cd01949">
    <property type="entry name" value="GGDEF"/>
    <property type="match status" value="1"/>
</dbReference>
<dbReference type="Pfam" id="PF00990">
    <property type="entry name" value="GGDEF"/>
    <property type="match status" value="1"/>
</dbReference>
<dbReference type="PANTHER" id="PTHR45138:SF9">
    <property type="entry name" value="DIGUANYLATE CYCLASE DGCM-RELATED"/>
    <property type="match status" value="1"/>
</dbReference>
<dbReference type="NCBIfam" id="TIGR00254">
    <property type="entry name" value="GGDEF"/>
    <property type="match status" value="1"/>
</dbReference>